<dbReference type="KEGG" id="aba:Acid345_1634"/>
<gene>
    <name evidence="1" type="ordered locus">Acid345_1634</name>
</gene>
<dbReference type="EMBL" id="CP000360">
    <property type="protein sequence ID" value="ABF40636.1"/>
    <property type="molecule type" value="Genomic_DNA"/>
</dbReference>
<sequence>MGNERLRYARDLLQGPANTFLRVQSPILDRRVQFRGTDALLFQQQQAKRQPVMVQRDTPVLLGCEVLEQSSLYTIGGTIPDVIECHRPAPFSKTRSTAASKAASVNGRSEERWFQALYHAAKGDHLQASAKAPTSATRNP</sequence>
<reference evidence="1 2" key="1">
    <citation type="journal article" date="2009" name="Appl. Environ. Microbiol.">
        <title>Three genomes from the phylum Acidobacteria provide insight into the lifestyles of these microorganisms in soils.</title>
        <authorList>
            <person name="Ward N.L."/>
            <person name="Challacombe J.F."/>
            <person name="Janssen P.H."/>
            <person name="Henrissat B."/>
            <person name="Coutinho P.M."/>
            <person name="Wu M."/>
            <person name="Xie G."/>
            <person name="Haft D.H."/>
            <person name="Sait M."/>
            <person name="Badger J."/>
            <person name="Barabote R.D."/>
            <person name="Bradley B."/>
            <person name="Brettin T.S."/>
            <person name="Brinkac L.M."/>
            <person name="Bruce D."/>
            <person name="Creasy T."/>
            <person name="Daugherty S.C."/>
            <person name="Davidsen T.M."/>
            <person name="DeBoy R.T."/>
            <person name="Detter J.C."/>
            <person name="Dodson R.J."/>
            <person name="Durkin A.S."/>
            <person name="Ganapathy A."/>
            <person name="Gwinn-Giglio M."/>
            <person name="Han C.S."/>
            <person name="Khouri H."/>
            <person name="Kiss H."/>
            <person name="Kothari S.P."/>
            <person name="Madupu R."/>
            <person name="Nelson K.E."/>
            <person name="Nelson W.C."/>
            <person name="Paulsen I."/>
            <person name="Penn K."/>
            <person name="Ren Q."/>
            <person name="Rosovitz M.J."/>
            <person name="Selengut J.D."/>
            <person name="Shrivastava S."/>
            <person name="Sullivan S.A."/>
            <person name="Tapia R."/>
            <person name="Thompson L.S."/>
            <person name="Watkins K.L."/>
            <person name="Yang Q."/>
            <person name="Yu C."/>
            <person name="Zafar N."/>
            <person name="Zhou L."/>
            <person name="Kuske C.R."/>
        </authorList>
    </citation>
    <scope>NUCLEOTIDE SEQUENCE [LARGE SCALE GENOMIC DNA]</scope>
    <source>
        <strain evidence="1 2">Ellin345</strain>
    </source>
</reference>
<dbReference type="Proteomes" id="UP000002432">
    <property type="component" value="Chromosome"/>
</dbReference>
<dbReference type="AlphaFoldDB" id="Q1IR64"/>
<organism evidence="1 2">
    <name type="scientific">Koribacter versatilis (strain Ellin345)</name>
    <dbReference type="NCBI Taxonomy" id="204669"/>
    <lineage>
        <taxon>Bacteria</taxon>
        <taxon>Pseudomonadati</taxon>
        <taxon>Acidobacteriota</taxon>
        <taxon>Terriglobia</taxon>
        <taxon>Terriglobales</taxon>
        <taxon>Candidatus Korobacteraceae</taxon>
        <taxon>Candidatus Korobacter</taxon>
    </lineage>
</organism>
<dbReference type="EnsemblBacteria" id="ABF40636">
    <property type="protein sequence ID" value="ABF40636"/>
    <property type="gene ID" value="Acid345_1634"/>
</dbReference>
<evidence type="ECO:0000313" key="1">
    <source>
        <dbReference type="EMBL" id="ABF40636.1"/>
    </source>
</evidence>
<accession>Q1IR64</accession>
<name>Q1IR64_KORVE</name>
<keyword evidence="2" id="KW-1185">Reference proteome</keyword>
<proteinExistence type="predicted"/>
<dbReference type="HOGENOM" id="CLU_1832527_0_0_0"/>
<evidence type="ECO:0000313" key="2">
    <source>
        <dbReference type="Proteomes" id="UP000002432"/>
    </source>
</evidence>
<protein>
    <submittedName>
        <fullName evidence="1">Uncharacterized protein</fullName>
    </submittedName>
</protein>